<dbReference type="Gene3D" id="1.20.1250.20">
    <property type="entry name" value="MFS general substrate transporter like domains"/>
    <property type="match status" value="2"/>
</dbReference>
<feature type="transmembrane region" description="Helical" evidence="6">
    <location>
        <begin position="118"/>
        <end position="145"/>
    </location>
</feature>
<protein>
    <submittedName>
        <fullName evidence="7">MFS transporter</fullName>
    </submittedName>
</protein>
<feature type="transmembrane region" description="Helical" evidence="6">
    <location>
        <begin position="37"/>
        <end position="57"/>
    </location>
</feature>
<dbReference type="InterPro" id="IPR026036">
    <property type="entry name" value="PucC"/>
</dbReference>
<name>A0A831SMB0_PROAE</name>
<dbReference type="AlphaFoldDB" id="A0A831SMB0"/>
<reference evidence="7" key="1">
    <citation type="journal article" date="2020" name="mSystems">
        <title>Genome- and Community-Level Interaction Insights into Carbon Utilization and Element Cycling Functions of Hydrothermarchaeota in Hydrothermal Sediment.</title>
        <authorList>
            <person name="Zhou Z."/>
            <person name="Liu Y."/>
            <person name="Xu W."/>
            <person name="Pan J."/>
            <person name="Luo Z.H."/>
            <person name="Li M."/>
        </authorList>
    </citation>
    <scope>NUCLEOTIDE SEQUENCE [LARGE SCALE GENOMIC DNA]</scope>
    <source>
        <strain evidence="7">SpSt-1181</strain>
    </source>
</reference>
<dbReference type="EMBL" id="DSBW01000104">
    <property type="protein sequence ID" value="HED30957.1"/>
    <property type="molecule type" value="Genomic_DNA"/>
</dbReference>
<proteinExistence type="inferred from homology"/>
<dbReference type="Proteomes" id="UP000886335">
    <property type="component" value="Unassembled WGS sequence"/>
</dbReference>
<evidence type="ECO:0000256" key="1">
    <source>
        <dbReference type="ARBA" id="ARBA00004141"/>
    </source>
</evidence>
<dbReference type="PIRSF" id="PIRSF016565">
    <property type="entry name" value="PucC"/>
    <property type="match status" value="1"/>
</dbReference>
<comment type="caution">
    <text evidence="7">The sequence shown here is derived from an EMBL/GenBank/DDBJ whole genome shotgun (WGS) entry which is preliminary data.</text>
</comment>
<feature type="transmembrane region" description="Helical" evidence="6">
    <location>
        <begin position="308"/>
        <end position="329"/>
    </location>
</feature>
<comment type="similarity">
    <text evidence="2">Belongs to the PucC family.</text>
</comment>
<evidence type="ECO:0000256" key="3">
    <source>
        <dbReference type="ARBA" id="ARBA00022692"/>
    </source>
</evidence>
<dbReference type="InterPro" id="IPR036259">
    <property type="entry name" value="MFS_trans_sf"/>
</dbReference>
<feature type="transmembrane region" description="Helical" evidence="6">
    <location>
        <begin position="335"/>
        <end position="355"/>
    </location>
</feature>
<feature type="transmembrane region" description="Helical" evidence="6">
    <location>
        <begin position="281"/>
        <end position="301"/>
    </location>
</feature>
<feature type="transmembrane region" description="Helical" evidence="6">
    <location>
        <begin position="367"/>
        <end position="390"/>
    </location>
</feature>
<comment type="subcellular location">
    <subcellularLocation>
        <location evidence="1">Membrane</location>
        <topology evidence="1">Multi-pass membrane protein</topology>
    </subcellularLocation>
</comment>
<accession>A0A831SMB0</accession>
<evidence type="ECO:0000256" key="5">
    <source>
        <dbReference type="ARBA" id="ARBA00023136"/>
    </source>
</evidence>
<evidence type="ECO:0000313" key="7">
    <source>
        <dbReference type="EMBL" id="HED30957.1"/>
    </source>
</evidence>
<keyword evidence="5 6" id="KW-0472">Membrane</keyword>
<dbReference type="PANTHER" id="PTHR23538">
    <property type="entry name" value="44.5 KD BACTERIOCHLOROPHYLL SYNTHASE SUBUNIT"/>
    <property type="match status" value="1"/>
</dbReference>
<dbReference type="Pfam" id="PF03209">
    <property type="entry name" value="PUCC"/>
    <property type="match status" value="1"/>
</dbReference>
<evidence type="ECO:0000256" key="4">
    <source>
        <dbReference type="ARBA" id="ARBA00022989"/>
    </source>
</evidence>
<dbReference type="SUPFAM" id="SSF103473">
    <property type="entry name" value="MFS general substrate transporter"/>
    <property type="match status" value="1"/>
</dbReference>
<evidence type="ECO:0000256" key="6">
    <source>
        <dbReference type="SAM" id="Phobius"/>
    </source>
</evidence>
<feature type="transmembrane region" description="Helical" evidence="6">
    <location>
        <begin position="157"/>
        <end position="176"/>
    </location>
</feature>
<dbReference type="CDD" id="cd06176">
    <property type="entry name" value="MFS_BCD_PucC-like"/>
    <property type="match status" value="1"/>
</dbReference>
<feature type="transmembrane region" description="Helical" evidence="6">
    <location>
        <begin position="7"/>
        <end position="25"/>
    </location>
</feature>
<evidence type="ECO:0000256" key="2">
    <source>
        <dbReference type="ARBA" id="ARBA00008412"/>
    </source>
</evidence>
<keyword evidence="4 6" id="KW-1133">Transmembrane helix</keyword>
<sequence>MRQFNLVRLAFFQMGFGIMLGFLHVTLNRVMTSDLGISSTIVFGLISLKELLAVFGVKVWAGNMSDKSHIMGYKRSPYILLGLVSCVASFMMMPAVAYEVQIAGVELARLLPAMSRDVALLKLVIIFIVFGFGLQVATTAYYALIADYVGDKLIGKVTSASWTLMVMTSIIFAYTVGNYLEVFTPERLGNVAFVGGLIALGIGLFAFVGVEERNATVKKGSGEESLSFGQSIRLLASSPRTLLFAFYIFTSIYGIFAYEIVMEPFGADVFGMPVAVTNKLFEPTIKGMMLIFMLLVGFFLHRIGKKRGALLGNLFAMTGFCIVIVSGFLVDENLLRTGLVIAGIGLGSSSISNITMMMTMTAGRSGIYIGLWGTAQSLAIFLAHSGAGVLRDLVLLFTGNYMWAYAGIFGLEILAFAVATALLPRISQKEFEDESRVKIAEVLDSR</sequence>
<feature type="transmembrane region" description="Helical" evidence="6">
    <location>
        <begin position="78"/>
        <end position="98"/>
    </location>
</feature>
<feature type="transmembrane region" description="Helical" evidence="6">
    <location>
        <begin position="242"/>
        <end position="261"/>
    </location>
</feature>
<dbReference type="GO" id="GO:0016020">
    <property type="term" value="C:membrane"/>
    <property type="evidence" value="ECO:0007669"/>
    <property type="project" value="UniProtKB-SubCell"/>
</dbReference>
<dbReference type="PANTHER" id="PTHR23538:SF1">
    <property type="entry name" value="44.5 KD BACTERIOCHLOROPHYLL SYNTHASE SUBUNIT"/>
    <property type="match status" value="1"/>
</dbReference>
<gene>
    <name evidence="7" type="ORF">ENN50_04590</name>
</gene>
<feature type="transmembrane region" description="Helical" evidence="6">
    <location>
        <begin position="402"/>
        <end position="423"/>
    </location>
</feature>
<keyword evidence="3 6" id="KW-0812">Transmembrane</keyword>
<dbReference type="InterPro" id="IPR004896">
    <property type="entry name" value="PucC-rel"/>
</dbReference>
<feature type="transmembrane region" description="Helical" evidence="6">
    <location>
        <begin position="188"/>
        <end position="210"/>
    </location>
</feature>
<organism evidence="7">
    <name type="scientific">Prosthecochloris aestuarii</name>
    <dbReference type="NCBI Taxonomy" id="1102"/>
    <lineage>
        <taxon>Bacteria</taxon>
        <taxon>Pseudomonadati</taxon>
        <taxon>Chlorobiota</taxon>
        <taxon>Chlorobiia</taxon>
        <taxon>Chlorobiales</taxon>
        <taxon>Chlorobiaceae</taxon>
        <taxon>Prosthecochloris</taxon>
    </lineage>
</organism>